<keyword evidence="1 5" id="KW-0408">Iron</keyword>
<accession>A0A451D1T1</accession>
<dbReference type="Gene3D" id="1.10.3880.10">
    <property type="entry name" value="Fe(II) trafficking protein YggX"/>
    <property type="match status" value="1"/>
</dbReference>
<gene>
    <name evidence="6" type="primary">yggX</name>
    <name evidence="6" type="ORF">ERCICUMA2628_116</name>
</gene>
<dbReference type="Proteomes" id="UP000294412">
    <property type="component" value="Chromosome"/>
</dbReference>
<dbReference type="GO" id="GO:0034599">
    <property type="term" value="P:cellular response to oxidative stress"/>
    <property type="evidence" value="ECO:0007669"/>
    <property type="project" value="TreeGrafter"/>
</dbReference>
<dbReference type="HAMAP" id="MF_00686">
    <property type="entry name" value="Fe_traffic_YggX"/>
    <property type="match status" value="1"/>
</dbReference>
<dbReference type="Pfam" id="PF04362">
    <property type="entry name" value="Iron_traffic"/>
    <property type="match status" value="1"/>
</dbReference>
<dbReference type="PANTHER" id="PTHR36965:SF1">
    <property type="entry name" value="FE(2+)-TRAFFICKING PROTEIN-RELATED"/>
    <property type="match status" value="1"/>
</dbReference>
<dbReference type="GO" id="GO:0005829">
    <property type="term" value="C:cytosol"/>
    <property type="evidence" value="ECO:0007669"/>
    <property type="project" value="TreeGrafter"/>
</dbReference>
<dbReference type="FunFam" id="1.10.3880.10:FF:000001">
    <property type="entry name" value="Probable Fe(2+)-trafficking protein"/>
    <property type="match status" value="1"/>
</dbReference>
<dbReference type="RefSeq" id="WP_157993362.1">
    <property type="nucleotide sequence ID" value="NZ_LR217703.1"/>
</dbReference>
<dbReference type="EMBL" id="LR217703">
    <property type="protein sequence ID" value="VFP79565.1"/>
    <property type="molecule type" value="Genomic_DNA"/>
</dbReference>
<evidence type="ECO:0000256" key="3">
    <source>
        <dbReference type="ARBA" id="ARBA00061679"/>
    </source>
</evidence>
<organism evidence="6 7">
    <name type="scientific">Candidatus Erwinia haradaeae</name>
    <dbReference type="NCBI Taxonomy" id="1922217"/>
    <lineage>
        <taxon>Bacteria</taxon>
        <taxon>Pseudomonadati</taxon>
        <taxon>Pseudomonadota</taxon>
        <taxon>Gammaproteobacteria</taxon>
        <taxon>Enterobacterales</taxon>
        <taxon>Erwiniaceae</taxon>
        <taxon>Erwinia</taxon>
    </lineage>
</organism>
<proteinExistence type="inferred from homology"/>
<evidence type="ECO:0000256" key="4">
    <source>
        <dbReference type="ARBA" id="ARBA00070403"/>
    </source>
</evidence>
<evidence type="ECO:0000256" key="5">
    <source>
        <dbReference type="HAMAP-Rule" id="MF_00686"/>
    </source>
</evidence>
<dbReference type="InterPro" id="IPR007457">
    <property type="entry name" value="Fe_traffick_prot_YggX"/>
</dbReference>
<dbReference type="OrthoDB" id="9804318at2"/>
<evidence type="ECO:0000313" key="7">
    <source>
        <dbReference type="Proteomes" id="UP000294412"/>
    </source>
</evidence>
<dbReference type="PANTHER" id="PTHR36965">
    <property type="entry name" value="FE(2+)-TRAFFICKING PROTEIN-RELATED"/>
    <property type="match status" value="1"/>
</dbReference>
<dbReference type="InterPro" id="IPR036766">
    <property type="entry name" value="Fe_traffick_prot_YggX_sf"/>
</dbReference>
<dbReference type="SUPFAM" id="SSF111148">
    <property type="entry name" value="YggX-like"/>
    <property type="match status" value="1"/>
</dbReference>
<reference evidence="6 7" key="1">
    <citation type="submission" date="2019-02" db="EMBL/GenBank/DDBJ databases">
        <authorList>
            <person name="Manzano-Marin A."/>
            <person name="Manzano-Marin A."/>
        </authorList>
    </citation>
    <scope>NUCLEOTIDE SEQUENCE [LARGE SCALE GENOMIC DNA]</scope>
    <source>
        <strain evidence="6 7">ErCicuneomaculata</strain>
    </source>
</reference>
<name>A0A451D1T1_9GAMM</name>
<protein>
    <recommendedName>
        <fullName evidence="4 5">Probable Fe(2+)-trafficking protein</fullName>
    </recommendedName>
</protein>
<dbReference type="GO" id="GO:0005506">
    <property type="term" value="F:iron ion binding"/>
    <property type="evidence" value="ECO:0007669"/>
    <property type="project" value="UniProtKB-UniRule"/>
</dbReference>
<comment type="function">
    <text evidence="2">Could be a mediator in iron transactions between iron acquisition and iron-requiring processes, such as synthesis and/or repair of Fe-S clusters in biosynthetic enzymes. Necessary to maintain high levels of aconitase under oxidative stress.</text>
</comment>
<dbReference type="NCBIfam" id="NF003817">
    <property type="entry name" value="PRK05408.1"/>
    <property type="match status" value="1"/>
</dbReference>
<evidence type="ECO:0000256" key="2">
    <source>
        <dbReference type="ARBA" id="ARBA00053793"/>
    </source>
</evidence>
<comment type="similarity">
    <text evidence="3 5">Belongs to the Fe(2+)-trafficking protein family.</text>
</comment>
<evidence type="ECO:0000256" key="1">
    <source>
        <dbReference type="ARBA" id="ARBA00023004"/>
    </source>
</evidence>
<evidence type="ECO:0000313" key="6">
    <source>
        <dbReference type="EMBL" id="VFP79565.1"/>
    </source>
</evidence>
<sequence length="91" mass="11209">MSRMIFCKFLGRMSFGQDYQLYPGDIGKRIFNEISQEAWEKWMGIQTMLINERRLSMLDITHRKEIEKEMIKFLFEDHQRKIKRYIPTEEE</sequence>
<dbReference type="PIRSF" id="PIRSF029827">
    <property type="entry name" value="Fe_traffic_YggX"/>
    <property type="match status" value="1"/>
</dbReference>
<dbReference type="AlphaFoldDB" id="A0A451D1T1"/>
<comment type="subunit">
    <text evidence="5">Monomer.</text>
</comment>